<comment type="caution">
    <text evidence="1">The sequence shown here is derived from an EMBL/GenBank/DDBJ whole genome shotgun (WGS) entry which is preliminary data.</text>
</comment>
<organism evidence="1 2">
    <name type="scientific">Kingdonia uniflora</name>
    <dbReference type="NCBI Taxonomy" id="39325"/>
    <lineage>
        <taxon>Eukaryota</taxon>
        <taxon>Viridiplantae</taxon>
        <taxon>Streptophyta</taxon>
        <taxon>Embryophyta</taxon>
        <taxon>Tracheophyta</taxon>
        <taxon>Spermatophyta</taxon>
        <taxon>Magnoliopsida</taxon>
        <taxon>Ranunculales</taxon>
        <taxon>Circaeasteraceae</taxon>
        <taxon>Kingdonia</taxon>
    </lineage>
</organism>
<sequence>MICNVSLLSNGNTHSSNSQIFSNTSSIKLGKTTNFSLFMEEVASSFSSSISKIPRKSRPNRLTDFILTSSSSEIPKNSGP</sequence>
<dbReference type="EMBL" id="JACGCM010000400">
    <property type="protein sequence ID" value="KAF6172710.1"/>
    <property type="molecule type" value="Genomic_DNA"/>
</dbReference>
<name>A0A7J7P054_9MAGN</name>
<gene>
    <name evidence="1" type="ORF">GIB67_010997</name>
</gene>
<protein>
    <submittedName>
        <fullName evidence="1">Uncharacterized protein</fullName>
    </submittedName>
</protein>
<accession>A0A7J7P054</accession>
<reference evidence="1 2" key="1">
    <citation type="journal article" date="2020" name="IScience">
        <title>Genome Sequencing of the Endangered Kingdonia uniflora (Circaeasteraceae, Ranunculales) Reveals Potential Mechanisms of Evolutionary Specialization.</title>
        <authorList>
            <person name="Sun Y."/>
            <person name="Deng T."/>
            <person name="Zhang A."/>
            <person name="Moore M.J."/>
            <person name="Landis J.B."/>
            <person name="Lin N."/>
            <person name="Zhang H."/>
            <person name="Zhang X."/>
            <person name="Huang J."/>
            <person name="Zhang X."/>
            <person name="Sun H."/>
            <person name="Wang H."/>
        </authorList>
    </citation>
    <scope>NUCLEOTIDE SEQUENCE [LARGE SCALE GENOMIC DNA]</scope>
    <source>
        <strain evidence="1">TB1705</strain>
        <tissue evidence="1">Leaf</tissue>
    </source>
</reference>
<keyword evidence="2" id="KW-1185">Reference proteome</keyword>
<evidence type="ECO:0000313" key="2">
    <source>
        <dbReference type="Proteomes" id="UP000541444"/>
    </source>
</evidence>
<proteinExistence type="predicted"/>
<evidence type="ECO:0000313" key="1">
    <source>
        <dbReference type="EMBL" id="KAF6172710.1"/>
    </source>
</evidence>
<dbReference type="AlphaFoldDB" id="A0A7J7P054"/>
<dbReference type="Proteomes" id="UP000541444">
    <property type="component" value="Unassembled WGS sequence"/>
</dbReference>
<feature type="non-terminal residue" evidence="1">
    <location>
        <position position="80"/>
    </location>
</feature>